<reference evidence="1" key="1">
    <citation type="submission" date="2019-12" db="EMBL/GenBank/DDBJ databases">
        <title>An insight into the sialome of adult female Ixodes ricinus ticks feeding for 6 days.</title>
        <authorList>
            <person name="Perner J."/>
            <person name="Ribeiro J.M.C."/>
        </authorList>
    </citation>
    <scope>NUCLEOTIDE SEQUENCE</scope>
    <source>
        <strain evidence="1">Semi-engorged</strain>
        <tissue evidence="1">Salivary glands</tissue>
    </source>
</reference>
<organism evidence="1">
    <name type="scientific">Ixodes ricinus</name>
    <name type="common">Common tick</name>
    <name type="synonym">Acarus ricinus</name>
    <dbReference type="NCBI Taxonomy" id="34613"/>
    <lineage>
        <taxon>Eukaryota</taxon>
        <taxon>Metazoa</taxon>
        <taxon>Ecdysozoa</taxon>
        <taxon>Arthropoda</taxon>
        <taxon>Chelicerata</taxon>
        <taxon>Arachnida</taxon>
        <taxon>Acari</taxon>
        <taxon>Parasitiformes</taxon>
        <taxon>Ixodida</taxon>
        <taxon>Ixodoidea</taxon>
        <taxon>Ixodidae</taxon>
        <taxon>Ixodinae</taxon>
        <taxon>Ixodes</taxon>
    </lineage>
</organism>
<protein>
    <submittedName>
        <fullName evidence="1">Putative secreted protein</fullName>
    </submittedName>
</protein>
<proteinExistence type="predicted"/>
<name>A0A6B0U2H3_IXORI</name>
<sequence>MRSRSGFVLAFWYTPTTSLKPVTSGSNAMKLLRTRLTFLPDWRRALRLMLLSEILPIFNSGTSGPYLERR</sequence>
<dbReference type="AlphaFoldDB" id="A0A6B0U2H3"/>
<evidence type="ECO:0000313" key="1">
    <source>
        <dbReference type="EMBL" id="MXU82685.1"/>
    </source>
</evidence>
<dbReference type="EMBL" id="GIFC01000602">
    <property type="protein sequence ID" value="MXU82685.1"/>
    <property type="molecule type" value="Transcribed_RNA"/>
</dbReference>
<accession>A0A6B0U2H3</accession>